<keyword evidence="2" id="KW-0812">Transmembrane</keyword>
<sequence length="94" mass="10477">MSWLLSGLLFLLLPKCPFCVAGWLLIGGITVSASLAWWLYGSVIAVCLLIWLGIGWIVLRHRTRTVTFALKSLPSESKEHSDERCCCSSSHRQS</sequence>
<protein>
    <submittedName>
        <fullName evidence="3">Uncharacterized protein</fullName>
    </submittedName>
</protein>
<dbReference type="KEGG" id="pbs:Plabr_1430"/>
<proteinExistence type="predicted"/>
<feature type="region of interest" description="Disordered" evidence="1">
    <location>
        <begin position="74"/>
        <end position="94"/>
    </location>
</feature>
<evidence type="ECO:0000256" key="1">
    <source>
        <dbReference type="SAM" id="MobiDB-lite"/>
    </source>
</evidence>
<evidence type="ECO:0000256" key="2">
    <source>
        <dbReference type="SAM" id="Phobius"/>
    </source>
</evidence>
<dbReference type="AlphaFoldDB" id="F0SPT3"/>
<feature type="compositionally biased region" description="Basic and acidic residues" evidence="1">
    <location>
        <begin position="76"/>
        <end position="85"/>
    </location>
</feature>
<keyword evidence="2" id="KW-0472">Membrane</keyword>
<dbReference type="HOGENOM" id="CLU_2384335_0_0_0"/>
<name>F0SPT3_RUBBR</name>
<accession>F0SPT3</accession>
<dbReference type="STRING" id="756272.Plabr_1430"/>
<dbReference type="RefSeq" id="WP_013627771.1">
    <property type="nucleotide sequence ID" value="NC_015174.1"/>
</dbReference>
<reference evidence="4" key="1">
    <citation type="submission" date="2011-02" db="EMBL/GenBank/DDBJ databases">
        <title>The complete genome of Planctomyces brasiliensis DSM 5305.</title>
        <authorList>
            <person name="Lucas S."/>
            <person name="Copeland A."/>
            <person name="Lapidus A."/>
            <person name="Bruce D."/>
            <person name="Goodwin L."/>
            <person name="Pitluck S."/>
            <person name="Kyrpides N."/>
            <person name="Mavromatis K."/>
            <person name="Pagani I."/>
            <person name="Ivanova N."/>
            <person name="Ovchinnikova G."/>
            <person name="Lu M."/>
            <person name="Detter J.C."/>
            <person name="Han C."/>
            <person name="Land M."/>
            <person name="Hauser L."/>
            <person name="Markowitz V."/>
            <person name="Cheng J.-F."/>
            <person name="Hugenholtz P."/>
            <person name="Woyke T."/>
            <person name="Wu D."/>
            <person name="Tindall B."/>
            <person name="Pomrenke H.G."/>
            <person name="Brambilla E."/>
            <person name="Klenk H.-P."/>
            <person name="Eisen J.A."/>
        </authorList>
    </citation>
    <scope>NUCLEOTIDE SEQUENCE [LARGE SCALE GENOMIC DNA]</scope>
    <source>
        <strain evidence="4">ATCC 49424 / DSM 5305 / JCM 21570 / NBRC 103401 / IFAM 1448</strain>
    </source>
</reference>
<dbReference type="Proteomes" id="UP000006860">
    <property type="component" value="Chromosome"/>
</dbReference>
<dbReference type="EMBL" id="CP002546">
    <property type="protein sequence ID" value="ADY59042.1"/>
    <property type="molecule type" value="Genomic_DNA"/>
</dbReference>
<evidence type="ECO:0000313" key="3">
    <source>
        <dbReference type="EMBL" id="ADY59042.1"/>
    </source>
</evidence>
<feature type="transmembrane region" description="Helical" evidence="2">
    <location>
        <begin position="37"/>
        <end position="59"/>
    </location>
</feature>
<gene>
    <name evidence="3" type="ordered locus">Plabr_1430</name>
</gene>
<evidence type="ECO:0000313" key="4">
    <source>
        <dbReference type="Proteomes" id="UP000006860"/>
    </source>
</evidence>
<keyword evidence="2" id="KW-1133">Transmembrane helix</keyword>
<organism evidence="3 4">
    <name type="scientific">Rubinisphaera brasiliensis (strain ATCC 49424 / DSM 5305 / JCM 21570 / IAM 15109 / NBRC 103401 / IFAM 1448)</name>
    <name type="common">Planctomyces brasiliensis</name>
    <dbReference type="NCBI Taxonomy" id="756272"/>
    <lineage>
        <taxon>Bacteria</taxon>
        <taxon>Pseudomonadati</taxon>
        <taxon>Planctomycetota</taxon>
        <taxon>Planctomycetia</taxon>
        <taxon>Planctomycetales</taxon>
        <taxon>Planctomycetaceae</taxon>
        <taxon>Rubinisphaera</taxon>
    </lineage>
</organism>
<keyword evidence="4" id="KW-1185">Reference proteome</keyword>